<keyword evidence="3" id="KW-1185">Reference proteome</keyword>
<evidence type="ECO:0000256" key="1">
    <source>
        <dbReference type="SAM" id="Phobius"/>
    </source>
</evidence>
<dbReference type="Proteomes" id="UP001368270">
    <property type="component" value="Unassembled WGS sequence"/>
</dbReference>
<proteinExistence type="predicted"/>
<dbReference type="EMBL" id="JBBGAZ010000006">
    <property type="protein sequence ID" value="MEJ5219113.1"/>
    <property type="molecule type" value="Genomic_DNA"/>
</dbReference>
<accession>A0ABU8QI65</accession>
<evidence type="ECO:0000313" key="2">
    <source>
        <dbReference type="EMBL" id="MEJ5219113.1"/>
    </source>
</evidence>
<gene>
    <name evidence="2" type="ORF">WG622_12730</name>
</gene>
<comment type="caution">
    <text evidence="2">The sequence shown here is derived from an EMBL/GenBank/DDBJ whole genome shotgun (WGS) entry which is preliminary data.</text>
</comment>
<protein>
    <submittedName>
        <fullName evidence="2">Uncharacterized protein</fullName>
    </submittedName>
</protein>
<evidence type="ECO:0000313" key="3">
    <source>
        <dbReference type="Proteomes" id="UP001368270"/>
    </source>
</evidence>
<dbReference type="RefSeq" id="WP_339403934.1">
    <property type="nucleotide sequence ID" value="NZ_JBBGAZ010000006.1"/>
</dbReference>
<feature type="transmembrane region" description="Helical" evidence="1">
    <location>
        <begin position="12"/>
        <end position="37"/>
    </location>
</feature>
<keyword evidence="1" id="KW-0472">Membrane</keyword>
<organism evidence="2 3">
    <name type="scientific">Cognatishimia coralii</name>
    <dbReference type="NCBI Taxonomy" id="3083254"/>
    <lineage>
        <taxon>Bacteria</taxon>
        <taxon>Pseudomonadati</taxon>
        <taxon>Pseudomonadota</taxon>
        <taxon>Alphaproteobacteria</taxon>
        <taxon>Rhodobacterales</taxon>
        <taxon>Paracoccaceae</taxon>
        <taxon>Cognatishimia</taxon>
    </lineage>
</organism>
<sequence length="110" mass="12150">MDRIESIKDGKLVAFRLVNSIPAFGLVVFSACTPVALPEINEAQLIMLLKEGKVTDIGTPPRRWPYWEKGFSVVLTKEGEAYAYYGEALSLEILENPCEGCPPIGVLHID</sequence>
<keyword evidence="1" id="KW-0812">Transmembrane</keyword>
<reference evidence="2 3" key="1">
    <citation type="submission" date="2024-03" db="EMBL/GenBank/DDBJ databases">
        <title>Cognatishimia coralii sp. nov., a marine bacterium isolated from coral surrounding seawater.</title>
        <authorList>
            <person name="Liu X."/>
            <person name="Liu S."/>
            <person name="Sun H."/>
            <person name="Zhang Y."/>
        </authorList>
    </citation>
    <scope>NUCLEOTIDE SEQUENCE [LARGE SCALE GENOMIC DNA]</scope>
    <source>
        <strain evidence="2 3">D5M38</strain>
    </source>
</reference>
<name>A0ABU8QI65_9RHOB</name>
<keyword evidence="1" id="KW-1133">Transmembrane helix</keyword>
<dbReference type="PROSITE" id="PS51257">
    <property type="entry name" value="PROKAR_LIPOPROTEIN"/>
    <property type="match status" value="1"/>
</dbReference>